<feature type="compositionally biased region" description="Basic and acidic residues" evidence="9">
    <location>
        <begin position="55"/>
        <end position="64"/>
    </location>
</feature>
<dbReference type="Pfam" id="PF03941">
    <property type="entry name" value="INCENP_ARK-bind"/>
    <property type="match status" value="1"/>
</dbReference>
<feature type="compositionally biased region" description="Acidic residues" evidence="9">
    <location>
        <begin position="312"/>
        <end position="321"/>
    </location>
</feature>
<keyword evidence="12" id="KW-1185">Reference proteome</keyword>
<dbReference type="AlphaFoldDB" id="A0A1V9ZQT1"/>
<dbReference type="InterPro" id="IPR005635">
    <property type="entry name" value="Inner_centromere_prot_ARK-bd"/>
</dbReference>
<dbReference type="OrthoDB" id="6123at2759"/>
<dbReference type="Gene3D" id="6.10.250.2990">
    <property type="match status" value="1"/>
</dbReference>
<keyword evidence="5" id="KW-0159">Chromosome partition</keyword>
<evidence type="ECO:0000313" key="11">
    <source>
        <dbReference type="EMBL" id="OQS00375.1"/>
    </source>
</evidence>
<comment type="subcellular location">
    <subcellularLocation>
        <location evidence="2">Cytoplasm</location>
        <location evidence="2">Cytoskeleton</location>
        <location evidence="2">Spindle</location>
    </subcellularLocation>
    <subcellularLocation>
        <location evidence="1">Nucleus</location>
    </subcellularLocation>
</comment>
<dbReference type="PANTHER" id="PTHR13142">
    <property type="entry name" value="INNER CENTROMERE PROTEIN"/>
    <property type="match status" value="1"/>
</dbReference>
<name>A0A1V9ZQT1_9STRA</name>
<dbReference type="GO" id="GO:0007059">
    <property type="term" value="P:chromosome segregation"/>
    <property type="evidence" value="ECO:0007669"/>
    <property type="project" value="UniProtKB-KW"/>
</dbReference>
<evidence type="ECO:0000256" key="8">
    <source>
        <dbReference type="SAM" id="Coils"/>
    </source>
</evidence>
<evidence type="ECO:0000256" key="6">
    <source>
        <dbReference type="ARBA" id="ARBA00023212"/>
    </source>
</evidence>
<sequence length="410" mass="46063">MEKIPEDNLNPVDIPAPIPKENSPSKADKESKYRDLVDTIRHNSNLIRLQAKEKAKKRLEEESRAVVSTTSEPPATSQLIPKEPIDISSDSIITEHLPKKPANLVSGVHSFASLVQKEAPKPAPAPVVVPALKLAERNKILEQKRAAEKLQRGQELLRKLEEQRRLAEEKRKKVAAANAEQRRQQEKDRELAEKKLREIELAKKRAARVQAMQAAEDDGKRRQEKLNRERLELAKNNRKIELVKKPELETKRPISTKPVVEAKKITGSKQPDVVYKSKSMAEAKLITFTKPTGNSSKSITKPAVTTYQMSEPESDESDGGGEEAKAVPEWAQKENLEKALARQFGPHAMDPTPSIFPEFIATCDLEAIFKPKDGAKKKKFARRTSSGNWLADRPTTREKIAYKKAMGYTS</sequence>
<evidence type="ECO:0000256" key="5">
    <source>
        <dbReference type="ARBA" id="ARBA00022829"/>
    </source>
</evidence>
<reference evidence="11 12" key="1">
    <citation type="journal article" date="2014" name="Genome Biol. Evol.">
        <title>The secreted proteins of Achlya hypogyna and Thraustotheca clavata identify the ancestral oomycete secretome and reveal gene acquisitions by horizontal gene transfer.</title>
        <authorList>
            <person name="Misner I."/>
            <person name="Blouin N."/>
            <person name="Leonard G."/>
            <person name="Richards T.A."/>
            <person name="Lane C.E."/>
        </authorList>
    </citation>
    <scope>NUCLEOTIDE SEQUENCE [LARGE SCALE GENOMIC DNA]</scope>
    <source>
        <strain evidence="11 12">ATCC 34112</strain>
    </source>
</reference>
<keyword evidence="6" id="KW-0206">Cytoskeleton</keyword>
<dbReference type="Proteomes" id="UP000243217">
    <property type="component" value="Unassembled WGS sequence"/>
</dbReference>
<feature type="coiled-coil region" evidence="8">
    <location>
        <begin position="143"/>
        <end position="212"/>
    </location>
</feature>
<keyword evidence="4" id="KW-0963">Cytoplasm</keyword>
<feature type="region of interest" description="Disordered" evidence="9">
    <location>
        <begin position="1"/>
        <end position="32"/>
    </location>
</feature>
<feature type="region of interest" description="Disordered" evidence="9">
    <location>
        <begin position="306"/>
        <end position="326"/>
    </location>
</feature>
<evidence type="ECO:0000259" key="10">
    <source>
        <dbReference type="Pfam" id="PF03941"/>
    </source>
</evidence>
<evidence type="ECO:0000256" key="3">
    <source>
        <dbReference type="ARBA" id="ARBA00010042"/>
    </source>
</evidence>
<protein>
    <recommendedName>
        <fullName evidence="10">Inner centromere protein ARK-binding domain-containing protein</fullName>
    </recommendedName>
</protein>
<keyword evidence="8" id="KW-0175">Coiled coil</keyword>
<evidence type="ECO:0000256" key="4">
    <source>
        <dbReference type="ARBA" id="ARBA00022490"/>
    </source>
</evidence>
<proteinExistence type="inferred from homology"/>
<evidence type="ECO:0000256" key="1">
    <source>
        <dbReference type="ARBA" id="ARBA00004123"/>
    </source>
</evidence>
<comment type="similarity">
    <text evidence="3">Belongs to the INCENP family.</text>
</comment>
<evidence type="ECO:0000256" key="2">
    <source>
        <dbReference type="ARBA" id="ARBA00004186"/>
    </source>
</evidence>
<keyword evidence="7" id="KW-0539">Nucleus</keyword>
<dbReference type="GO" id="GO:0005634">
    <property type="term" value="C:nucleus"/>
    <property type="evidence" value="ECO:0007669"/>
    <property type="project" value="UniProtKB-SubCell"/>
</dbReference>
<dbReference type="STRING" id="74557.A0A1V9ZQT1"/>
<evidence type="ECO:0000256" key="7">
    <source>
        <dbReference type="ARBA" id="ARBA00023242"/>
    </source>
</evidence>
<evidence type="ECO:0000313" key="12">
    <source>
        <dbReference type="Proteomes" id="UP000243217"/>
    </source>
</evidence>
<gene>
    <name evidence="11" type="ORF">THRCLA_05973</name>
</gene>
<dbReference type="EMBL" id="JNBS01001706">
    <property type="protein sequence ID" value="OQS00375.1"/>
    <property type="molecule type" value="Genomic_DNA"/>
</dbReference>
<comment type="caution">
    <text evidence="11">The sequence shown here is derived from an EMBL/GenBank/DDBJ whole genome shotgun (WGS) entry which is preliminary data.</text>
</comment>
<organism evidence="11 12">
    <name type="scientific">Thraustotheca clavata</name>
    <dbReference type="NCBI Taxonomy" id="74557"/>
    <lineage>
        <taxon>Eukaryota</taxon>
        <taxon>Sar</taxon>
        <taxon>Stramenopiles</taxon>
        <taxon>Oomycota</taxon>
        <taxon>Saprolegniomycetes</taxon>
        <taxon>Saprolegniales</taxon>
        <taxon>Achlyaceae</taxon>
        <taxon>Thraustotheca</taxon>
    </lineage>
</organism>
<evidence type="ECO:0000256" key="9">
    <source>
        <dbReference type="SAM" id="MobiDB-lite"/>
    </source>
</evidence>
<dbReference type="PANTHER" id="PTHR13142:SF1">
    <property type="entry name" value="INNER CENTROMERE PROTEIN"/>
    <property type="match status" value="1"/>
</dbReference>
<feature type="region of interest" description="Disordered" evidence="9">
    <location>
        <begin position="55"/>
        <end position="81"/>
    </location>
</feature>
<accession>A0A1V9ZQT1</accession>
<dbReference type="GO" id="GO:0005819">
    <property type="term" value="C:spindle"/>
    <property type="evidence" value="ECO:0007669"/>
    <property type="project" value="UniProtKB-SubCell"/>
</dbReference>
<feature type="compositionally biased region" description="Polar residues" evidence="9">
    <location>
        <begin position="66"/>
        <end position="79"/>
    </location>
</feature>
<feature type="domain" description="Inner centromere protein ARK-binding" evidence="10">
    <location>
        <begin position="313"/>
        <end position="369"/>
    </location>
</feature>